<proteinExistence type="predicted"/>
<dbReference type="InterPro" id="IPR050266">
    <property type="entry name" value="AB_hydrolase_sf"/>
</dbReference>
<organism evidence="2 3">
    <name type="scientific">Naasia aerilata</name>
    <dbReference type="NCBI Taxonomy" id="1162966"/>
    <lineage>
        <taxon>Bacteria</taxon>
        <taxon>Bacillati</taxon>
        <taxon>Actinomycetota</taxon>
        <taxon>Actinomycetes</taxon>
        <taxon>Micrococcales</taxon>
        <taxon>Microbacteriaceae</taxon>
        <taxon>Naasia</taxon>
    </lineage>
</organism>
<feature type="domain" description="AB hydrolase-1" evidence="1">
    <location>
        <begin position="5"/>
        <end position="232"/>
    </location>
</feature>
<keyword evidence="3" id="KW-1185">Reference proteome</keyword>
<evidence type="ECO:0000313" key="3">
    <source>
        <dbReference type="Proteomes" id="UP001321498"/>
    </source>
</evidence>
<sequence>MGPSIVLLHGIRTSATMWRAQVEALDEAGVRSRAVDLPGHGTRVGERFTLDGALDAIDAAVDGLPGPVILCGLSLGGYLALHWTAERGAGRIDGLLAAACGTTPHAAPLTGYRALADAIRRMPDQGAWLNQFMVDLFIPEPGRADVTAGGVPLDVMEDGLRAMAAVRPIAAISRIRVPILLVNGRYDHFRLEERRYLAAARARPGLPASWSQLVVVPGASHLVSLTRPDEFTRILVTAARSAADRV</sequence>
<dbReference type="EMBL" id="AP027731">
    <property type="protein sequence ID" value="BDZ46622.1"/>
    <property type="molecule type" value="Genomic_DNA"/>
</dbReference>
<dbReference type="InterPro" id="IPR000073">
    <property type="entry name" value="AB_hydrolase_1"/>
</dbReference>
<protein>
    <submittedName>
        <fullName evidence="2">Lysophospholipase</fullName>
    </submittedName>
</protein>
<gene>
    <name evidence="2" type="ORF">GCM10025866_25310</name>
</gene>
<accession>A0ABM8GE82</accession>
<dbReference type="InterPro" id="IPR029058">
    <property type="entry name" value="AB_hydrolase_fold"/>
</dbReference>
<dbReference type="PANTHER" id="PTHR43798">
    <property type="entry name" value="MONOACYLGLYCEROL LIPASE"/>
    <property type="match status" value="1"/>
</dbReference>
<name>A0ABM8GE82_9MICO</name>
<dbReference type="Proteomes" id="UP001321498">
    <property type="component" value="Chromosome"/>
</dbReference>
<evidence type="ECO:0000259" key="1">
    <source>
        <dbReference type="Pfam" id="PF12697"/>
    </source>
</evidence>
<dbReference type="Gene3D" id="3.40.50.1820">
    <property type="entry name" value="alpha/beta hydrolase"/>
    <property type="match status" value="1"/>
</dbReference>
<dbReference type="SUPFAM" id="SSF53474">
    <property type="entry name" value="alpha/beta-Hydrolases"/>
    <property type="match status" value="1"/>
</dbReference>
<evidence type="ECO:0000313" key="2">
    <source>
        <dbReference type="EMBL" id="BDZ46622.1"/>
    </source>
</evidence>
<dbReference type="Pfam" id="PF12697">
    <property type="entry name" value="Abhydrolase_6"/>
    <property type="match status" value="1"/>
</dbReference>
<dbReference type="RefSeq" id="WP_286276653.1">
    <property type="nucleotide sequence ID" value="NZ_AP027731.1"/>
</dbReference>
<reference evidence="3" key="1">
    <citation type="journal article" date="2019" name="Int. J. Syst. Evol. Microbiol.">
        <title>The Global Catalogue of Microorganisms (GCM) 10K type strain sequencing project: providing services to taxonomists for standard genome sequencing and annotation.</title>
        <authorList>
            <consortium name="The Broad Institute Genomics Platform"/>
            <consortium name="The Broad Institute Genome Sequencing Center for Infectious Disease"/>
            <person name="Wu L."/>
            <person name="Ma J."/>
        </authorList>
    </citation>
    <scope>NUCLEOTIDE SEQUENCE [LARGE SCALE GENOMIC DNA]</scope>
    <source>
        <strain evidence="3">NBRC 108725</strain>
    </source>
</reference>